<gene>
    <name evidence="3" type="ORF">DRF57_03735</name>
</gene>
<reference evidence="3 4" key="1">
    <citation type="journal article" date="2010" name="Syst. Appl. Microbiol.">
        <title>Four new species of Chryseobacterium from the rhizosphere of coastal sand dune plants, Chryseobacterium elymi sp. nov., Chryseobacterium hagamense sp. nov., Chryseobacterium lathyri sp. nov. and Chryseobacterium rhizosphaerae sp. nov.</title>
        <authorList>
            <person name="Cho S.H."/>
            <person name="Lee K.S."/>
            <person name="Shin D.S."/>
            <person name="Han J.H."/>
            <person name="Park K.S."/>
            <person name="Lee C.H."/>
            <person name="Park K.H."/>
            <person name="Kim S.B."/>
        </authorList>
    </citation>
    <scope>NUCLEOTIDE SEQUENCE [LARGE SCALE GENOMIC DNA]</scope>
    <source>
        <strain evidence="3 4">KCTC 22548</strain>
    </source>
</reference>
<accession>A0ABX9IPK0</accession>
<dbReference type="Pfam" id="PF08239">
    <property type="entry name" value="SH3_3"/>
    <property type="match status" value="1"/>
</dbReference>
<name>A0ABX9IPK0_9FLAO</name>
<dbReference type="Proteomes" id="UP000256491">
    <property type="component" value="Unassembled WGS sequence"/>
</dbReference>
<evidence type="ECO:0000313" key="4">
    <source>
        <dbReference type="Proteomes" id="UP000256491"/>
    </source>
</evidence>
<feature type="domain" description="SH3b" evidence="2">
    <location>
        <begin position="41"/>
        <end position="103"/>
    </location>
</feature>
<keyword evidence="4" id="KW-1185">Reference proteome</keyword>
<organism evidence="3 4">
    <name type="scientific">Chryseobacterium rhizosphaerae</name>
    <dbReference type="NCBI Taxonomy" id="395937"/>
    <lineage>
        <taxon>Bacteria</taxon>
        <taxon>Pseudomonadati</taxon>
        <taxon>Bacteroidota</taxon>
        <taxon>Flavobacteriia</taxon>
        <taxon>Flavobacteriales</taxon>
        <taxon>Weeksellaceae</taxon>
        <taxon>Chryseobacterium group</taxon>
        <taxon>Chryseobacterium</taxon>
    </lineage>
</organism>
<protein>
    <recommendedName>
        <fullName evidence="2">SH3b domain-containing protein</fullName>
    </recommendedName>
</protein>
<dbReference type="InterPro" id="IPR003646">
    <property type="entry name" value="SH3-like_bac-type"/>
</dbReference>
<dbReference type="Gene3D" id="2.30.30.40">
    <property type="entry name" value="SH3 Domains"/>
    <property type="match status" value="1"/>
</dbReference>
<dbReference type="EMBL" id="QNUF01000003">
    <property type="protein sequence ID" value="REC77791.1"/>
    <property type="molecule type" value="Genomic_DNA"/>
</dbReference>
<dbReference type="PROSITE" id="PS51781">
    <property type="entry name" value="SH3B"/>
    <property type="match status" value="1"/>
</dbReference>
<feature type="region of interest" description="Disordered" evidence="1">
    <location>
        <begin position="1"/>
        <end position="30"/>
    </location>
</feature>
<evidence type="ECO:0000256" key="1">
    <source>
        <dbReference type="SAM" id="MobiDB-lite"/>
    </source>
</evidence>
<comment type="caution">
    <text evidence="3">The sequence shown here is derived from an EMBL/GenBank/DDBJ whole genome shotgun (WGS) entry which is preliminary data.</text>
</comment>
<proteinExistence type="predicted"/>
<evidence type="ECO:0000259" key="2">
    <source>
        <dbReference type="PROSITE" id="PS51781"/>
    </source>
</evidence>
<sequence length="103" mass="11520">MCKGNFSGKSKPSVSSKREETKNNPKKAPKVFIEDNHLNFNSNKTIIATRSVSIFEKPSFHSKVIETVSKKIPLITLSKNGPWYKVKVQKSGKTGYVNSAHIQ</sequence>
<evidence type="ECO:0000313" key="3">
    <source>
        <dbReference type="EMBL" id="REC77791.1"/>
    </source>
</evidence>